<dbReference type="EMBL" id="UFSM01000001">
    <property type="protein sequence ID" value="SUU90796.1"/>
    <property type="molecule type" value="Genomic_DNA"/>
</dbReference>
<evidence type="ECO:0000313" key="2">
    <source>
        <dbReference type="Proteomes" id="UP000254701"/>
    </source>
</evidence>
<evidence type="ECO:0000313" key="1">
    <source>
        <dbReference type="EMBL" id="SUU90796.1"/>
    </source>
</evidence>
<sequence>MNSPSNISAMDFEIALGALRRITPLPTDRSELHALARGLIAELCPDKAYPDALIEALVQAAASQPHPIRRYDAG</sequence>
<accession>A0A380WR58</accession>
<name>A0A380WR58_AMIAI</name>
<organism evidence="1 2">
    <name type="scientific">Aminobacter aminovorans</name>
    <name type="common">Chelatobacter heintzii</name>
    <dbReference type="NCBI Taxonomy" id="83263"/>
    <lineage>
        <taxon>Bacteria</taxon>
        <taxon>Pseudomonadati</taxon>
        <taxon>Pseudomonadota</taxon>
        <taxon>Alphaproteobacteria</taxon>
        <taxon>Hyphomicrobiales</taxon>
        <taxon>Phyllobacteriaceae</taxon>
        <taxon>Aminobacter</taxon>
    </lineage>
</organism>
<gene>
    <name evidence="1" type="ORF">NCTC10684_04054</name>
</gene>
<protein>
    <submittedName>
        <fullName evidence="1">Uncharacterized protein</fullName>
    </submittedName>
</protein>
<dbReference type="Proteomes" id="UP000254701">
    <property type="component" value="Unassembled WGS sequence"/>
</dbReference>
<reference evidence="1 2" key="1">
    <citation type="submission" date="2018-06" db="EMBL/GenBank/DDBJ databases">
        <authorList>
            <consortium name="Pathogen Informatics"/>
            <person name="Doyle S."/>
        </authorList>
    </citation>
    <scope>NUCLEOTIDE SEQUENCE [LARGE SCALE GENOMIC DNA]</scope>
    <source>
        <strain evidence="1 2">NCTC10684</strain>
    </source>
</reference>
<proteinExistence type="predicted"/>
<dbReference type="AlphaFoldDB" id="A0A380WR58"/>